<organism evidence="1 2">
    <name type="scientific">Paramecium octaurelia</name>
    <dbReference type="NCBI Taxonomy" id="43137"/>
    <lineage>
        <taxon>Eukaryota</taxon>
        <taxon>Sar</taxon>
        <taxon>Alveolata</taxon>
        <taxon>Ciliophora</taxon>
        <taxon>Intramacronucleata</taxon>
        <taxon>Oligohymenophorea</taxon>
        <taxon>Peniculida</taxon>
        <taxon>Parameciidae</taxon>
        <taxon>Paramecium</taxon>
    </lineage>
</organism>
<comment type="caution">
    <text evidence="1">The sequence shown here is derived from an EMBL/GenBank/DDBJ whole genome shotgun (WGS) entry which is preliminary data.</text>
</comment>
<sequence length="214" mass="26157">MISCKLKNNSRKGIQYGEVILQELFKHSELQARITIQMISATVQLRRIRIGGFLIDLQETMKKKIKQLRYRCLEYPRSKEKQKVQQFSIKPRINYKSLKRNFRFDNDELDELNNYMHLIEEWHYQVMHKYDSDYLQIDSKKFEEIKVFKLYFYLFLDSFLIFQKGSQIIQQSKINSLIKTLKYELTRAITISYFYHLIKETFKLSQKKKNYHHK</sequence>
<protein>
    <submittedName>
        <fullName evidence="1">Uncharacterized protein</fullName>
    </submittedName>
</protein>
<reference evidence="1" key="1">
    <citation type="submission" date="2021-01" db="EMBL/GenBank/DDBJ databases">
        <authorList>
            <consortium name="Genoscope - CEA"/>
            <person name="William W."/>
        </authorList>
    </citation>
    <scope>NUCLEOTIDE SEQUENCE</scope>
</reference>
<dbReference type="AlphaFoldDB" id="A0A8S1SZD1"/>
<keyword evidence="2" id="KW-1185">Reference proteome</keyword>
<gene>
    <name evidence="1" type="ORF">POCTA_138.1.T0190193</name>
</gene>
<dbReference type="Proteomes" id="UP000683925">
    <property type="component" value="Unassembled WGS sequence"/>
</dbReference>
<accession>A0A8S1SZD1</accession>
<evidence type="ECO:0000313" key="1">
    <source>
        <dbReference type="EMBL" id="CAD8146961.1"/>
    </source>
</evidence>
<name>A0A8S1SZD1_PAROT</name>
<evidence type="ECO:0000313" key="2">
    <source>
        <dbReference type="Proteomes" id="UP000683925"/>
    </source>
</evidence>
<dbReference type="EMBL" id="CAJJDP010000019">
    <property type="protein sequence ID" value="CAD8146961.1"/>
    <property type="molecule type" value="Genomic_DNA"/>
</dbReference>
<proteinExistence type="predicted"/>